<protein>
    <submittedName>
        <fullName evidence="1">Uncharacterized protein</fullName>
    </submittedName>
</protein>
<sequence length="157" mass="18129">MLRVFEKENVGEEEVQKTMEKIITMYPGSVVVYMHYIMEFCHELFQLIEPVSNKPLSGERMWIGDCCVETAPIQSFIRNYGSKSLLVKFCRFCYGKSIDISKIIQKYASRGLTVETIRYVRGKPSPDEELEIVIEKSYKFIAEIKIEASPATLTRPV</sequence>
<organism evidence="1">
    <name type="scientific">Ignisphaera aggregans</name>
    <dbReference type="NCBI Taxonomy" id="334771"/>
    <lineage>
        <taxon>Archaea</taxon>
        <taxon>Thermoproteota</taxon>
        <taxon>Thermoprotei</taxon>
        <taxon>Desulfurococcales</taxon>
        <taxon>Desulfurococcaceae</taxon>
        <taxon>Ignisphaera</taxon>
    </lineage>
</organism>
<dbReference type="EMBL" id="DSEU01000024">
    <property type="protein sequence ID" value="HEM66648.1"/>
    <property type="molecule type" value="Genomic_DNA"/>
</dbReference>
<proteinExistence type="predicted"/>
<accession>A0A7J2U1D6</accession>
<reference evidence="1" key="1">
    <citation type="journal article" date="2020" name="mSystems">
        <title>Genome- and Community-Level Interaction Insights into Carbon Utilization and Element Cycling Functions of Hydrothermarchaeota in Hydrothermal Sediment.</title>
        <authorList>
            <person name="Zhou Z."/>
            <person name="Liu Y."/>
            <person name="Xu W."/>
            <person name="Pan J."/>
            <person name="Luo Z.H."/>
            <person name="Li M."/>
        </authorList>
    </citation>
    <scope>NUCLEOTIDE SEQUENCE [LARGE SCALE GENOMIC DNA]</scope>
    <source>
        <strain evidence="1">SpSt-125</strain>
    </source>
</reference>
<dbReference type="AlphaFoldDB" id="A0A7J2U1D6"/>
<comment type="caution">
    <text evidence="1">The sequence shown here is derived from an EMBL/GenBank/DDBJ whole genome shotgun (WGS) entry which is preliminary data.</text>
</comment>
<gene>
    <name evidence="1" type="ORF">ENO26_03620</name>
</gene>
<evidence type="ECO:0000313" key="1">
    <source>
        <dbReference type="EMBL" id="HEM66648.1"/>
    </source>
</evidence>
<name>A0A7J2U1D6_9CREN</name>